<keyword evidence="2" id="KW-1185">Reference proteome</keyword>
<organism evidence="2 3">
    <name type="scientific">Heligmosomoides polygyrus</name>
    <name type="common">Parasitic roundworm</name>
    <dbReference type="NCBI Taxonomy" id="6339"/>
    <lineage>
        <taxon>Eukaryota</taxon>
        <taxon>Metazoa</taxon>
        <taxon>Ecdysozoa</taxon>
        <taxon>Nematoda</taxon>
        <taxon>Chromadorea</taxon>
        <taxon>Rhabditida</taxon>
        <taxon>Rhabditina</taxon>
        <taxon>Rhabditomorpha</taxon>
        <taxon>Strongyloidea</taxon>
        <taxon>Heligmosomidae</taxon>
        <taxon>Heligmosomoides</taxon>
    </lineage>
</organism>
<reference evidence="3" key="2">
    <citation type="submission" date="2019-09" db="UniProtKB">
        <authorList>
            <consortium name="WormBaseParasite"/>
        </authorList>
    </citation>
    <scope>IDENTIFICATION</scope>
</reference>
<proteinExistence type="predicted"/>
<dbReference type="EMBL" id="UZAH01035737">
    <property type="protein sequence ID" value="VDP42377.1"/>
    <property type="molecule type" value="Genomic_DNA"/>
</dbReference>
<evidence type="ECO:0000313" key="1">
    <source>
        <dbReference type="EMBL" id="VDP42377.1"/>
    </source>
</evidence>
<accession>A0A3P8CRT1</accession>
<dbReference type="AlphaFoldDB" id="A0A183GMU6"/>
<protein>
    <submittedName>
        <fullName evidence="1 3">Uncharacterized protein</fullName>
    </submittedName>
</protein>
<sequence>MKTRSSRSLPLCESPGGQFHNKIDHIIFNRKHCLTDVSVVPKFYTGSNHRLPRARFRFSRKTEGYEIQEEESRTTISWDPYTSLTGLWEDTVTDNIDEEYDRVVTISVIVLRKPRA</sequence>
<evidence type="ECO:0000313" key="2">
    <source>
        <dbReference type="Proteomes" id="UP000050761"/>
    </source>
</evidence>
<reference evidence="1 2" key="1">
    <citation type="submission" date="2018-11" db="EMBL/GenBank/DDBJ databases">
        <authorList>
            <consortium name="Pathogen Informatics"/>
        </authorList>
    </citation>
    <scope>NUCLEOTIDE SEQUENCE [LARGE SCALE GENOMIC DNA]</scope>
</reference>
<evidence type="ECO:0000313" key="3">
    <source>
        <dbReference type="WBParaSite" id="HPBE_0002401601-mRNA-1"/>
    </source>
</evidence>
<name>A0A183GMU6_HELPZ</name>
<accession>A0A183GMU6</accession>
<gene>
    <name evidence="1" type="ORF">HPBE_LOCUS24015</name>
</gene>
<dbReference type="Proteomes" id="UP000050761">
    <property type="component" value="Unassembled WGS sequence"/>
</dbReference>
<dbReference type="WBParaSite" id="HPBE_0002401601-mRNA-1">
    <property type="protein sequence ID" value="HPBE_0002401601-mRNA-1"/>
    <property type="gene ID" value="HPBE_0002401601"/>
</dbReference>